<proteinExistence type="inferred from homology"/>
<protein>
    <submittedName>
        <fullName evidence="3">Putative amidohydrolase</fullName>
    </submittedName>
</protein>
<accession>A0A4R6TUU8</accession>
<dbReference type="RefSeq" id="WP_133581692.1">
    <property type="nucleotide sequence ID" value="NZ_SNYJ01000018.1"/>
</dbReference>
<dbReference type="OrthoDB" id="9811121at2"/>
<evidence type="ECO:0000256" key="1">
    <source>
        <dbReference type="ARBA" id="ARBA00010613"/>
    </source>
</evidence>
<sequence>MKIAIIQMDIVFGDPRENMKNAAALIARAVEESAPDVVMLPELWTTGYDLERLDEITEFGAEDVRAFVKQQAVKHGIHLVAGSVANRSEAGVANTMLVYDKTGEEICSYSKAHLFRLMNEEKYLIAGESSGHFSMDGVACAGMICYDIRFPEWMRKHAVEGTEVFFVVAEWPAPRTDHWRALLQSRAIENQAFVVACNRVGSDPANTFGGHSMVISPWGEILAEADEDAAILIATIDRKQVNEIRNKITVFEDRRPSLYTK</sequence>
<dbReference type="CDD" id="cd07583">
    <property type="entry name" value="nitrilase_5"/>
    <property type="match status" value="1"/>
</dbReference>
<dbReference type="PANTHER" id="PTHR23088">
    <property type="entry name" value="NITRILASE-RELATED"/>
    <property type="match status" value="1"/>
</dbReference>
<dbReference type="PANTHER" id="PTHR23088:SF27">
    <property type="entry name" value="DEAMINATED GLUTATHIONE AMIDASE"/>
    <property type="match status" value="1"/>
</dbReference>
<name>A0A4R6TUU8_9BACI</name>
<keyword evidence="4" id="KW-1185">Reference proteome</keyword>
<evidence type="ECO:0000313" key="3">
    <source>
        <dbReference type="EMBL" id="TDQ36402.1"/>
    </source>
</evidence>
<comment type="caution">
    <text evidence="3">The sequence shown here is derived from an EMBL/GenBank/DDBJ whole genome shotgun (WGS) entry which is preliminary data.</text>
</comment>
<dbReference type="SUPFAM" id="SSF56317">
    <property type="entry name" value="Carbon-nitrogen hydrolase"/>
    <property type="match status" value="1"/>
</dbReference>
<dbReference type="AlphaFoldDB" id="A0A4R6TUU8"/>
<feature type="domain" description="CN hydrolase" evidence="2">
    <location>
        <begin position="1"/>
        <end position="238"/>
    </location>
</feature>
<organism evidence="3 4">
    <name type="scientific">Aureibacillus halotolerans</name>
    <dbReference type="NCBI Taxonomy" id="1508390"/>
    <lineage>
        <taxon>Bacteria</taxon>
        <taxon>Bacillati</taxon>
        <taxon>Bacillota</taxon>
        <taxon>Bacilli</taxon>
        <taxon>Bacillales</taxon>
        <taxon>Bacillaceae</taxon>
        <taxon>Aureibacillus</taxon>
    </lineage>
</organism>
<dbReference type="Proteomes" id="UP000295632">
    <property type="component" value="Unassembled WGS sequence"/>
</dbReference>
<gene>
    <name evidence="3" type="ORF">EV213_11832</name>
</gene>
<keyword evidence="3" id="KW-0378">Hydrolase</keyword>
<evidence type="ECO:0000313" key="4">
    <source>
        <dbReference type="Proteomes" id="UP000295632"/>
    </source>
</evidence>
<dbReference type="GO" id="GO:0016787">
    <property type="term" value="F:hydrolase activity"/>
    <property type="evidence" value="ECO:0007669"/>
    <property type="project" value="UniProtKB-KW"/>
</dbReference>
<dbReference type="Gene3D" id="3.60.110.10">
    <property type="entry name" value="Carbon-nitrogen hydrolase"/>
    <property type="match status" value="1"/>
</dbReference>
<dbReference type="PROSITE" id="PS50263">
    <property type="entry name" value="CN_HYDROLASE"/>
    <property type="match status" value="1"/>
</dbReference>
<reference evidence="3 4" key="1">
    <citation type="submission" date="2019-03" db="EMBL/GenBank/DDBJ databases">
        <title>Genomic Encyclopedia of Type Strains, Phase IV (KMG-IV): sequencing the most valuable type-strain genomes for metagenomic binning, comparative biology and taxonomic classification.</title>
        <authorList>
            <person name="Goeker M."/>
        </authorList>
    </citation>
    <scope>NUCLEOTIDE SEQUENCE [LARGE SCALE GENOMIC DNA]</scope>
    <source>
        <strain evidence="3 4">DSM 28697</strain>
    </source>
</reference>
<dbReference type="EMBL" id="SNYJ01000018">
    <property type="protein sequence ID" value="TDQ36402.1"/>
    <property type="molecule type" value="Genomic_DNA"/>
</dbReference>
<dbReference type="InterPro" id="IPR036526">
    <property type="entry name" value="C-N_Hydrolase_sf"/>
</dbReference>
<dbReference type="Pfam" id="PF00795">
    <property type="entry name" value="CN_hydrolase"/>
    <property type="match status" value="1"/>
</dbReference>
<dbReference type="InterPro" id="IPR003010">
    <property type="entry name" value="C-N_Hydrolase"/>
</dbReference>
<comment type="similarity">
    <text evidence="1">Belongs to the carbon-nitrogen hydrolase superfamily. NIT1/NIT2 family.</text>
</comment>
<evidence type="ECO:0000259" key="2">
    <source>
        <dbReference type="PROSITE" id="PS50263"/>
    </source>
</evidence>